<reference evidence="1 2" key="1">
    <citation type="submission" date="2023-03" db="EMBL/GenBank/DDBJ databases">
        <title>Bacillus Genome Sequencing.</title>
        <authorList>
            <person name="Dunlap C."/>
        </authorList>
    </citation>
    <scope>NUCLEOTIDE SEQUENCE [LARGE SCALE GENOMIC DNA]</scope>
    <source>
        <strain evidence="1 2">BD-525</strain>
    </source>
</reference>
<name>A0ABU6GRE5_9BACL</name>
<organism evidence="1 2">
    <name type="scientific">Paenibacillus dokdonensis</name>
    <dbReference type="NCBI Taxonomy" id="2567944"/>
    <lineage>
        <taxon>Bacteria</taxon>
        <taxon>Bacillati</taxon>
        <taxon>Bacillota</taxon>
        <taxon>Bacilli</taxon>
        <taxon>Bacillales</taxon>
        <taxon>Paenibacillaceae</taxon>
        <taxon>Paenibacillus</taxon>
    </lineage>
</organism>
<sequence>MFSNKNIKSFIKDGFRKVNKEKDVFDSEYKNVSNRISAGKKIMEEKSKNRKLIQNK</sequence>
<proteinExistence type="predicted"/>
<comment type="caution">
    <text evidence="1">The sequence shown here is derived from an EMBL/GenBank/DDBJ whole genome shotgun (WGS) entry which is preliminary data.</text>
</comment>
<accession>A0ABU6GRE5</accession>
<evidence type="ECO:0000313" key="1">
    <source>
        <dbReference type="EMBL" id="MEC0241963.1"/>
    </source>
</evidence>
<protein>
    <submittedName>
        <fullName evidence="1">Uncharacterized protein</fullName>
    </submittedName>
</protein>
<dbReference type="RefSeq" id="WP_326089679.1">
    <property type="nucleotide sequence ID" value="NZ_JARLKZ010000015.1"/>
</dbReference>
<gene>
    <name evidence="1" type="ORF">P4H66_19355</name>
</gene>
<keyword evidence="2" id="KW-1185">Reference proteome</keyword>
<dbReference type="Proteomes" id="UP001344632">
    <property type="component" value="Unassembled WGS sequence"/>
</dbReference>
<dbReference type="EMBL" id="JARLKZ010000015">
    <property type="protein sequence ID" value="MEC0241963.1"/>
    <property type="molecule type" value="Genomic_DNA"/>
</dbReference>
<evidence type="ECO:0000313" key="2">
    <source>
        <dbReference type="Proteomes" id="UP001344632"/>
    </source>
</evidence>